<proteinExistence type="predicted"/>
<protein>
    <submittedName>
        <fullName evidence="2">McrA Restriction endonuclease</fullName>
    </submittedName>
</protein>
<name>A0A6J5LE74_9CAUD</name>
<dbReference type="SMART" id="SM00507">
    <property type="entry name" value="HNHc"/>
    <property type="match status" value="1"/>
</dbReference>
<evidence type="ECO:0000313" key="3">
    <source>
        <dbReference type="EMBL" id="CAB4135236.1"/>
    </source>
</evidence>
<dbReference type="GO" id="GO:0004519">
    <property type="term" value="F:endonuclease activity"/>
    <property type="evidence" value="ECO:0007669"/>
    <property type="project" value="UniProtKB-KW"/>
</dbReference>
<evidence type="ECO:0000313" key="2">
    <source>
        <dbReference type="EMBL" id="CAB4131417.1"/>
    </source>
</evidence>
<dbReference type="EMBL" id="LR796294">
    <property type="protein sequence ID" value="CAB4135236.1"/>
    <property type="molecule type" value="Genomic_DNA"/>
</dbReference>
<sequence length="174" mass="20284">MSAAVLVLDFEYRPLRVESWQKAICDIFTGKSEVLEHSRDRSIQGVNKTYPMPAVVRVLRRFKRERLRIKFSRLNVYARDKFTCQYCGVRFMSEDLTFDHVLPQSQGGRTSWDNIAACCVPCNRGKANRTPEQANMRLLSKPKKPSYLPAVTVKMDLRHVPEEWKGYWVNVLDQ</sequence>
<organism evidence="2">
    <name type="scientific">uncultured Caudovirales phage</name>
    <dbReference type="NCBI Taxonomy" id="2100421"/>
    <lineage>
        <taxon>Viruses</taxon>
        <taxon>Duplodnaviria</taxon>
        <taxon>Heunggongvirae</taxon>
        <taxon>Uroviricota</taxon>
        <taxon>Caudoviricetes</taxon>
        <taxon>Peduoviridae</taxon>
        <taxon>Maltschvirus</taxon>
        <taxon>Maltschvirus maltsch</taxon>
    </lineage>
</organism>
<accession>A0A6J5LE74</accession>
<dbReference type="PANTHER" id="PTHR33877:SF2">
    <property type="entry name" value="OS07G0170200 PROTEIN"/>
    <property type="match status" value="1"/>
</dbReference>
<gene>
    <name evidence="2" type="ORF">UFOVP127_86</name>
    <name evidence="3" type="ORF">UFOVP276_192</name>
</gene>
<reference evidence="2" key="1">
    <citation type="submission" date="2020-04" db="EMBL/GenBank/DDBJ databases">
        <authorList>
            <person name="Chiriac C."/>
            <person name="Salcher M."/>
            <person name="Ghai R."/>
            <person name="Kavagutti S V."/>
        </authorList>
    </citation>
    <scope>NUCLEOTIDE SEQUENCE</scope>
</reference>
<dbReference type="InterPro" id="IPR003615">
    <property type="entry name" value="HNH_nuc"/>
</dbReference>
<keyword evidence="2" id="KW-0540">Nuclease</keyword>
<dbReference type="PANTHER" id="PTHR33877">
    <property type="entry name" value="SLL1193 PROTEIN"/>
    <property type="match status" value="1"/>
</dbReference>
<feature type="domain" description="HNH nuclease" evidence="1">
    <location>
        <begin position="71"/>
        <end position="124"/>
    </location>
</feature>
<dbReference type="Pfam" id="PF14279">
    <property type="entry name" value="HNH_5"/>
    <property type="match status" value="1"/>
</dbReference>
<dbReference type="EMBL" id="LR796249">
    <property type="protein sequence ID" value="CAB4131417.1"/>
    <property type="molecule type" value="Genomic_DNA"/>
</dbReference>
<dbReference type="InterPro" id="IPR052892">
    <property type="entry name" value="NA-targeting_endonuclease"/>
</dbReference>
<dbReference type="InterPro" id="IPR029471">
    <property type="entry name" value="HNH_5"/>
</dbReference>
<dbReference type="CDD" id="cd00085">
    <property type="entry name" value="HNHc"/>
    <property type="match status" value="1"/>
</dbReference>
<dbReference type="Gene3D" id="1.10.30.50">
    <property type="match status" value="1"/>
</dbReference>
<keyword evidence="2" id="KW-0378">Hydrolase</keyword>
<keyword evidence="2" id="KW-0255">Endonuclease</keyword>
<evidence type="ECO:0000259" key="1">
    <source>
        <dbReference type="SMART" id="SM00507"/>
    </source>
</evidence>